<sequence length="1405" mass="155394">MSKKCASSSGWALLRAHSSTSSDGSDYQSLGETPYTTTEDSDRPPNSTPGKRLPPLRIPHPVSFMTESPSERMRERERDEREHSTPRSAASAEAPESISTIRRFPARQRGTPNVSSPGGTGSPRPLREVGNSSSISSISSTQSQSFVDTISSRMDSIRLSPTKTPSIVRPLRHRDQLPTVTIPDSDSDGGDTTDTAISLTYLSPTADLEDDTIFDSPIPRQNSGFTRSNATSFSSLGSQSQSKSIADLTDSKGSSSTSAVSNPAKPPKSRSSKASASYPTLLLDHVKSQSQSPSLVTENNPGSARAGKERRSPVSETQSKPSSSTSPALASAYRKFTPPTRPKNPDAFSQPTYLVESPKPQAPPLPRSISEPQAPKPALPPEATLSDADVKAFLQRPLATDLEACIISHDPVAQAKLDALQIAWGVQFQLARGESNGLWTWEEVIAKADRLKGSNKDVGPQVAKIMLGKEASSATDARVWAELDREQAAIIENIGRGEGLMGEWDGVPDWHGGQVQQLARLKEEKRGKFKLVLEPFENRRSHRFARKLSSRRVIQIRVPKTLLEDSAISDKIKAYLAQRFVLLGRTYIPFHVKDGSVYMIEGNQDYERQPQEWCGDQHRLSFVEFMEWHNPMALNMKQAISKFVTRYALGLSNTVPVVLFEKENIIFIDDIYSEDWPKGKPGAPAEKIMTDGCGFINLAALTIITRRMGYESAPTALQGRFDGSKGLWVRHPTDTSATPRIWIRASQNKIKNPTLDRAHRIFELVGPSRASSNIALSTQSILNMHFNGVPSETIIKLFNEGLRNLVDPLLQWHSMALLYNSVNKAGGVSSARAARIAGGASRVLGLTGAEWRAEDVEEVEEEEEEEPLTYTGRNPYSGAPLSIHELVLELIQAGFRPEESYTMQFKLKMIIETLVKTAVEKYRIPLLDSIAAWIIPDPSANENNPQGLLKENEIYFRSSQPMKDRDSELAYHVITGEVVVGRYPMRLASDLQRVFAVDIAEFAQYTDVIIVSVRGKTSLPSLLSGGDIVNVFRDPEIVRHFSNKPLTVSTKDWTEAFVKKVESVHSFCSRTASMSPADAMRAYEVHILADLVSPQKGLYSMFHDNAVAKIGYSHEDTVRLAYIFNALLDASKTGLRLRPGVFEEDQKKYGSKPEPMGILKDLQAEGEAIHKEFMVRFDEAVNAGLKGRNPDRLIDRDLQKPYQDALQLAQTLYAKQREARDLTDRARFKPKDDPVFKQIEVLQGEGYAGQLLDEELRGIRAHVNAARDEFVKKFGTMKAREQHEQLFGTPSKSKAKKKGGSKNKSDQMDEMLQAAKTYSSDLAVAPRFFSSNFEEIKASYAYCQEVENKPKGAFPWSVAFRGLCTIKAKACGIAPSIREIDECKTVSSSAVKVLAKTLGPETVVF</sequence>
<dbReference type="Proteomes" id="UP000541558">
    <property type="component" value="Unassembled WGS sequence"/>
</dbReference>
<dbReference type="GO" id="GO:0003968">
    <property type="term" value="F:RNA-directed RNA polymerase activity"/>
    <property type="evidence" value="ECO:0007669"/>
    <property type="project" value="UniProtKB-KW"/>
</dbReference>
<evidence type="ECO:0000256" key="2">
    <source>
        <dbReference type="SAM" id="MobiDB-lite"/>
    </source>
</evidence>
<keyword evidence="5" id="KW-1185">Reference proteome</keyword>
<dbReference type="PANTHER" id="PTHR23079:SF14">
    <property type="entry name" value="RNA-DEPENDENT RNA POLYMERASE"/>
    <property type="match status" value="1"/>
</dbReference>
<evidence type="ECO:0000259" key="3">
    <source>
        <dbReference type="Pfam" id="PF05183"/>
    </source>
</evidence>
<name>A0A8H5FDA9_9AGAR</name>
<feature type="compositionally biased region" description="Polar residues" evidence="2">
    <location>
        <begin position="219"/>
        <end position="231"/>
    </location>
</feature>
<keyword evidence="1" id="KW-0694">RNA-binding</keyword>
<feature type="compositionally biased region" description="Polar residues" evidence="2">
    <location>
        <begin position="1"/>
        <end position="10"/>
    </location>
</feature>
<dbReference type="GO" id="GO:0031380">
    <property type="term" value="C:nuclear RNA-directed RNA polymerase complex"/>
    <property type="evidence" value="ECO:0007669"/>
    <property type="project" value="TreeGrafter"/>
</dbReference>
<comment type="similarity">
    <text evidence="1">Belongs to the RdRP family.</text>
</comment>
<gene>
    <name evidence="4" type="ORF">D9611_005228</name>
</gene>
<dbReference type="OrthoDB" id="10055769at2759"/>
<feature type="compositionally biased region" description="Low complexity" evidence="2">
    <location>
        <begin position="232"/>
        <end position="244"/>
    </location>
</feature>
<feature type="compositionally biased region" description="Low complexity" evidence="2">
    <location>
        <begin position="314"/>
        <end position="332"/>
    </location>
</feature>
<dbReference type="GO" id="GO:0003723">
    <property type="term" value="F:RNA binding"/>
    <property type="evidence" value="ECO:0007669"/>
    <property type="project" value="UniProtKB-KW"/>
</dbReference>
<dbReference type="PANTHER" id="PTHR23079">
    <property type="entry name" value="RNA-DEPENDENT RNA POLYMERASE"/>
    <property type="match status" value="1"/>
</dbReference>
<protein>
    <recommendedName>
        <fullName evidence="1">RNA-dependent RNA polymerase</fullName>
        <ecNumber evidence="1">2.7.7.48</ecNumber>
    </recommendedName>
</protein>
<evidence type="ECO:0000313" key="5">
    <source>
        <dbReference type="Proteomes" id="UP000541558"/>
    </source>
</evidence>
<reference evidence="4 5" key="1">
    <citation type="journal article" date="2020" name="ISME J.">
        <title>Uncovering the hidden diversity of litter-decomposition mechanisms in mushroom-forming fungi.</title>
        <authorList>
            <person name="Floudas D."/>
            <person name="Bentzer J."/>
            <person name="Ahren D."/>
            <person name="Johansson T."/>
            <person name="Persson P."/>
            <person name="Tunlid A."/>
        </authorList>
    </citation>
    <scope>NUCLEOTIDE SEQUENCE [LARGE SCALE GENOMIC DNA]</scope>
    <source>
        <strain evidence="4 5">CBS 175.51</strain>
    </source>
</reference>
<keyword evidence="1" id="KW-0548">Nucleotidyltransferase</keyword>
<feature type="compositionally biased region" description="Polar residues" evidence="2">
    <location>
        <begin position="30"/>
        <end position="49"/>
    </location>
</feature>
<feature type="region of interest" description="Disordered" evidence="2">
    <location>
        <begin position="1282"/>
        <end position="1306"/>
    </location>
</feature>
<evidence type="ECO:0000313" key="4">
    <source>
        <dbReference type="EMBL" id="KAF5332591.1"/>
    </source>
</evidence>
<feature type="compositionally biased region" description="Polar residues" evidence="2">
    <location>
        <begin position="251"/>
        <end position="260"/>
    </location>
</feature>
<dbReference type="InterPro" id="IPR057596">
    <property type="entry name" value="RDRP_core"/>
</dbReference>
<dbReference type="GO" id="GO:0030422">
    <property type="term" value="P:siRNA processing"/>
    <property type="evidence" value="ECO:0007669"/>
    <property type="project" value="TreeGrafter"/>
</dbReference>
<comment type="catalytic activity">
    <reaction evidence="1">
        <text>RNA(n) + a ribonucleoside 5'-triphosphate = RNA(n+1) + diphosphate</text>
        <dbReference type="Rhea" id="RHEA:21248"/>
        <dbReference type="Rhea" id="RHEA-COMP:14527"/>
        <dbReference type="Rhea" id="RHEA-COMP:17342"/>
        <dbReference type="ChEBI" id="CHEBI:33019"/>
        <dbReference type="ChEBI" id="CHEBI:61557"/>
        <dbReference type="ChEBI" id="CHEBI:140395"/>
        <dbReference type="EC" id="2.7.7.48"/>
    </reaction>
</comment>
<feature type="compositionally biased region" description="Basic and acidic residues" evidence="2">
    <location>
        <begin position="69"/>
        <end position="85"/>
    </location>
</feature>
<feature type="compositionally biased region" description="Low complexity" evidence="2">
    <location>
        <begin position="132"/>
        <end position="145"/>
    </location>
</feature>
<evidence type="ECO:0000256" key="1">
    <source>
        <dbReference type="RuleBase" id="RU363098"/>
    </source>
</evidence>
<keyword evidence="1" id="KW-0808">Transferase</keyword>
<dbReference type="EC" id="2.7.7.48" evidence="1"/>
<keyword evidence="1" id="KW-0696">RNA-directed RNA polymerase</keyword>
<accession>A0A8H5FDA9</accession>
<feature type="region of interest" description="Disordered" evidence="2">
    <location>
        <begin position="1"/>
        <end position="383"/>
    </location>
</feature>
<dbReference type="Pfam" id="PF05183">
    <property type="entry name" value="RdRP"/>
    <property type="match status" value="1"/>
</dbReference>
<feature type="compositionally biased region" description="Low complexity" evidence="2">
    <location>
        <begin position="86"/>
        <end position="101"/>
    </location>
</feature>
<feature type="compositionally biased region" description="Polar residues" evidence="2">
    <location>
        <begin position="288"/>
        <end position="302"/>
    </location>
</feature>
<dbReference type="EMBL" id="JAACJK010000110">
    <property type="protein sequence ID" value="KAF5332591.1"/>
    <property type="molecule type" value="Genomic_DNA"/>
</dbReference>
<proteinExistence type="inferred from homology"/>
<comment type="caution">
    <text evidence="4">The sequence shown here is derived from an EMBL/GenBank/DDBJ whole genome shotgun (WGS) entry which is preliminary data.</text>
</comment>
<dbReference type="InterPro" id="IPR007855">
    <property type="entry name" value="RDRP"/>
</dbReference>
<feature type="compositionally biased region" description="Low complexity" evidence="2">
    <location>
        <begin position="18"/>
        <end position="29"/>
    </location>
</feature>
<organism evidence="4 5">
    <name type="scientific">Ephemerocybe angulata</name>
    <dbReference type="NCBI Taxonomy" id="980116"/>
    <lineage>
        <taxon>Eukaryota</taxon>
        <taxon>Fungi</taxon>
        <taxon>Dikarya</taxon>
        <taxon>Basidiomycota</taxon>
        <taxon>Agaricomycotina</taxon>
        <taxon>Agaricomycetes</taxon>
        <taxon>Agaricomycetidae</taxon>
        <taxon>Agaricales</taxon>
        <taxon>Agaricineae</taxon>
        <taxon>Psathyrellaceae</taxon>
        <taxon>Ephemerocybe</taxon>
    </lineage>
</organism>
<feature type="domain" description="RDRP core" evidence="3">
    <location>
        <begin position="529"/>
        <end position="1139"/>
    </location>
</feature>
<feature type="compositionally biased region" description="Polar residues" evidence="2">
    <location>
        <begin position="146"/>
        <end position="165"/>
    </location>
</feature>